<name>A0ABN7T0F3_OIKDI</name>
<dbReference type="InterPro" id="IPR036444">
    <property type="entry name" value="PLipase_A2_dom_sf"/>
</dbReference>
<evidence type="ECO:0000313" key="1">
    <source>
        <dbReference type="EMBL" id="CAG5111243.1"/>
    </source>
</evidence>
<dbReference type="Proteomes" id="UP001158576">
    <property type="component" value="Chromosome 2"/>
</dbReference>
<accession>A0ABN7T0F3</accession>
<sequence length="311" mass="35290">MMKIFLLSTFAAEAKLALNHVSRTLTGQWIDDFYSSEHSQSSSRFKREASVGEKGFRPLAAMMLYMQGEFRRNKDPRDRDDFNEMLAEIEAKYTSYGCYCWIDGVDAGVIGGGRPKDTIDHHCKELYRCYKCVNSDYNTNYTEISYSVNFSITEPENEGGKIRRNLECGHNGKEDASNICECDKHFAIEIAKEARQCDRGADDHEDFGSRCIDEQYRTINGGGSFVPNAQCDKKMADISRDHCCGIYPERKPYNKDIKECCEITRIDSNLNNVTTYEIFGAGTCEDREGVVVESIPGDPHSYIATFKKSNL</sequence>
<dbReference type="EMBL" id="OU015567">
    <property type="protein sequence ID" value="CAG5111243.1"/>
    <property type="molecule type" value="Genomic_DNA"/>
</dbReference>
<dbReference type="SUPFAM" id="SSF48619">
    <property type="entry name" value="Phospholipase A2, PLA2"/>
    <property type="match status" value="1"/>
</dbReference>
<organism evidence="1 2">
    <name type="scientific">Oikopleura dioica</name>
    <name type="common">Tunicate</name>
    <dbReference type="NCBI Taxonomy" id="34765"/>
    <lineage>
        <taxon>Eukaryota</taxon>
        <taxon>Metazoa</taxon>
        <taxon>Chordata</taxon>
        <taxon>Tunicata</taxon>
        <taxon>Appendicularia</taxon>
        <taxon>Copelata</taxon>
        <taxon>Oikopleuridae</taxon>
        <taxon>Oikopleura</taxon>
    </lineage>
</organism>
<dbReference type="Gene3D" id="1.20.90.10">
    <property type="entry name" value="Phospholipase A2 domain"/>
    <property type="match status" value="1"/>
</dbReference>
<keyword evidence="2" id="KW-1185">Reference proteome</keyword>
<reference evidence="1 2" key="1">
    <citation type="submission" date="2021-04" db="EMBL/GenBank/DDBJ databases">
        <authorList>
            <person name="Bliznina A."/>
        </authorList>
    </citation>
    <scope>NUCLEOTIDE SEQUENCE [LARGE SCALE GENOMIC DNA]</scope>
</reference>
<evidence type="ECO:0000313" key="2">
    <source>
        <dbReference type="Proteomes" id="UP001158576"/>
    </source>
</evidence>
<proteinExistence type="predicted"/>
<protein>
    <submittedName>
        <fullName evidence="1">Oidioi.mRNA.OKI2018_I69.chr2.g5570.t1.cds</fullName>
    </submittedName>
</protein>
<gene>
    <name evidence="1" type="ORF">OKIOD_LOCUS14335</name>
</gene>